<evidence type="ECO:0000256" key="1">
    <source>
        <dbReference type="ARBA" id="ARBA00022741"/>
    </source>
</evidence>
<dbReference type="Pfam" id="PF02830">
    <property type="entry name" value="V4R"/>
    <property type="match status" value="1"/>
</dbReference>
<gene>
    <name evidence="4" type="ORF">HA331_08920</name>
</gene>
<dbReference type="Pfam" id="PF06745">
    <property type="entry name" value="ATPase"/>
    <property type="match status" value="1"/>
</dbReference>
<dbReference type="Proteomes" id="UP000617544">
    <property type="component" value="Unassembled WGS sequence"/>
</dbReference>
<evidence type="ECO:0000313" key="5">
    <source>
        <dbReference type="Proteomes" id="UP000617544"/>
    </source>
</evidence>
<keyword evidence="2" id="KW-0067">ATP-binding</keyword>
<dbReference type="PANTHER" id="PTHR43637">
    <property type="entry name" value="UPF0273 PROTEIN TM_0370"/>
    <property type="match status" value="1"/>
</dbReference>
<dbReference type="SUPFAM" id="SSF52540">
    <property type="entry name" value="P-loop containing nucleoside triphosphate hydrolases"/>
    <property type="match status" value="1"/>
</dbReference>
<dbReference type="GO" id="GO:0005524">
    <property type="term" value="F:ATP binding"/>
    <property type="evidence" value="ECO:0007669"/>
    <property type="project" value="UniProtKB-KW"/>
</dbReference>
<comment type="caution">
    <text evidence="4">The sequence shown here is derived from an EMBL/GenBank/DDBJ whole genome shotgun (WGS) entry which is preliminary data.</text>
</comment>
<dbReference type="SUPFAM" id="SSF111126">
    <property type="entry name" value="Ligand-binding domain in the NO signalling and Golgi transport"/>
    <property type="match status" value="1"/>
</dbReference>
<evidence type="ECO:0000313" key="4">
    <source>
        <dbReference type="EMBL" id="HII61839.1"/>
    </source>
</evidence>
<dbReference type="InterPro" id="IPR014774">
    <property type="entry name" value="KaiC-like_dom"/>
</dbReference>
<dbReference type="InterPro" id="IPR004096">
    <property type="entry name" value="V4R"/>
</dbReference>
<organism evidence="4 5">
    <name type="scientific">Pyrococcus horikoshii</name>
    <dbReference type="NCBI Taxonomy" id="53953"/>
    <lineage>
        <taxon>Archaea</taxon>
        <taxon>Methanobacteriati</taxon>
        <taxon>Methanobacteriota</taxon>
        <taxon>Thermococci</taxon>
        <taxon>Thermococcales</taxon>
        <taxon>Thermococcaceae</taxon>
        <taxon>Pyrococcus</taxon>
    </lineage>
</organism>
<proteinExistence type="predicted"/>
<dbReference type="Gene3D" id="3.40.50.300">
    <property type="entry name" value="P-loop containing nucleotide triphosphate hydrolases"/>
    <property type="match status" value="1"/>
</dbReference>
<dbReference type="SMART" id="SM00989">
    <property type="entry name" value="V4R"/>
    <property type="match status" value="1"/>
</dbReference>
<evidence type="ECO:0000259" key="3">
    <source>
        <dbReference type="SMART" id="SM00989"/>
    </source>
</evidence>
<evidence type="ECO:0000256" key="2">
    <source>
        <dbReference type="ARBA" id="ARBA00022840"/>
    </source>
</evidence>
<dbReference type="EMBL" id="DUJN01000008">
    <property type="protein sequence ID" value="HII61839.1"/>
    <property type="molecule type" value="Genomic_DNA"/>
</dbReference>
<accession>A0A832T135</accession>
<reference evidence="4" key="1">
    <citation type="journal article" date="2020" name="bioRxiv">
        <title>A rank-normalized archaeal taxonomy based on genome phylogeny resolves widespread incomplete and uneven classifications.</title>
        <authorList>
            <person name="Rinke C."/>
            <person name="Chuvochina M."/>
            <person name="Mussig A.J."/>
            <person name="Chaumeil P.-A."/>
            <person name="Waite D.W."/>
            <person name="Whitman W.B."/>
            <person name="Parks D.H."/>
            <person name="Hugenholtz P."/>
        </authorList>
    </citation>
    <scope>NUCLEOTIDE SEQUENCE</scope>
    <source>
        <strain evidence="4">UBA8834</strain>
    </source>
</reference>
<name>A0A832T135_PYRHR</name>
<dbReference type="InterPro" id="IPR024096">
    <property type="entry name" value="NO_sig/Golgi_transp_ligand-bd"/>
</dbReference>
<dbReference type="AlphaFoldDB" id="A0A832T135"/>
<dbReference type="InterPro" id="IPR027417">
    <property type="entry name" value="P-loop_NTPase"/>
</dbReference>
<keyword evidence="1" id="KW-0547">Nucleotide-binding</keyword>
<sequence>MKLKTGIPALDRILGGGFEKGCNIALVGGMDNDHILLTHQLTNAFLSSGKKVLLVELRQDPASLIKWLSQYNINYEEYLEDGDLKILDGFSNLYSPASISGPDVLPNPLDLGITTAIIRDNVSKEKYDILVFDDITSLYALQTDYKAYVRVIVRLTNSIRKLGASSLVAINSDVLSIQDLSMILMPFEYLIEIREGMIRFKRSFSFINVPGVPYVKTNKGIIPIEDVLKDAVSIRDSLVLTSDGVLKLGEGRVQLIGETSERSLIEFVYRFLGPEKGREFLYGWGRHEVEHLEIPKIESVEEIKEILEEAFEVTRSTGGGILRIVEATKDIIIVEGKNLFPHIRNFPYPAHVHYAGYMAKLLEKATGERWEGEEIKCESQTNDKCIFILRRV</sequence>
<dbReference type="PANTHER" id="PTHR43637:SF1">
    <property type="entry name" value="UPF0273 PROTEIN TM_0370"/>
    <property type="match status" value="1"/>
</dbReference>
<dbReference type="Gene3D" id="3.30.1380.20">
    <property type="entry name" value="Trafficking protein particle complex subunit 3"/>
    <property type="match status" value="1"/>
</dbReference>
<protein>
    <recommendedName>
        <fullName evidence="3">4-vinyl reductase 4VR domain-containing protein</fullName>
    </recommendedName>
</protein>
<feature type="domain" description="4-vinyl reductase 4VR" evidence="3">
    <location>
        <begin position="329"/>
        <end position="391"/>
    </location>
</feature>